<dbReference type="InterPro" id="IPR006860">
    <property type="entry name" value="FecR"/>
</dbReference>
<dbReference type="PANTHER" id="PTHR30273:SF2">
    <property type="entry name" value="PROTEIN FECR"/>
    <property type="match status" value="1"/>
</dbReference>
<name>A0A383RM12_9PSED</name>
<evidence type="ECO:0000313" key="4">
    <source>
        <dbReference type="Proteomes" id="UP000263595"/>
    </source>
</evidence>
<dbReference type="PIRSF" id="PIRSF018266">
    <property type="entry name" value="FecR"/>
    <property type="match status" value="1"/>
</dbReference>
<organism evidence="3 4">
    <name type="scientific">Pseudomonas reidholzensis</name>
    <dbReference type="NCBI Taxonomy" id="1785162"/>
    <lineage>
        <taxon>Bacteria</taxon>
        <taxon>Pseudomonadati</taxon>
        <taxon>Pseudomonadota</taxon>
        <taxon>Gammaproteobacteria</taxon>
        <taxon>Pseudomonadales</taxon>
        <taxon>Pseudomonadaceae</taxon>
        <taxon>Pseudomonas</taxon>
    </lineage>
</organism>
<dbReference type="PANTHER" id="PTHR30273">
    <property type="entry name" value="PERIPLASMIC SIGNAL SENSOR AND SIGMA FACTOR ACTIVATOR FECR-RELATED"/>
    <property type="match status" value="1"/>
</dbReference>
<evidence type="ECO:0000259" key="2">
    <source>
        <dbReference type="Pfam" id="PF16220"/>
    </source>
</evidence>
<dbReference type="RefSeq" id="WP_119136951.1">
    <property type="nucleotide sequence ID" value="NZ_CBCSFL010000082.1"/>
</dbReference>
<dbReference type="InterPro" id="IPR032623">
    <property type="entry name" value="FecR_N"/>
</dbReference>
<evidence type="ECO:0000259" key="1">
    <source>
        <dbReference type="Pfam" id="PF04773"/>
    </source>
</evidence>
<reference evidence="4" key="1">
    <citation type="submission" date="2018-08" db="EMBL/GenBank/DDBJ databases">
        <authorList>
            <person name="Blom J."/>
        </authorList>
    </citation>
    <scope>NUCLEOTIDE SEQUENCE [LARGE SCALE GENOMIC DNA]</scope>
    <source>
        <strain evidence="4">CCOS 865</strain>
    </source>
</reference>
<dbReference type="GO" id="GO:0016989">
    <property type="term" value="F:sigma factor antagonist activity"/>
    <property type="evidence" value="ECO:0007669"/>
    <property type="project" value="TreeGrafter"/>
</dbReference>
<dbReference type="Gene3D" id="2.60.120.1440">
    <property type="match status" value="1"/>
</dbReference>
<gene>
    <name evidence="3" type="primary">fecR</name>
    <name evidence="3" type="ORF">CCOS865_00004</name>
</gene>
<dbReference type="EMBL" id="UNOZ01000001">
    <property type="protein sequence ID" value="SYX87783.1"/>
    <property type="molecule type" value="Genomic_DNA"/>
</dbReference>
<feature type="domain" description="FecR N-terminal" evidence="2">
    <location>
        <begin position="12"/>
        <end position="51"/>
    </location>
</feature>
<dbReference type="Proteomes" id="UP000263595">
    <property type="component" value="Unassembled WGS sequence"/>
</dbReference>
<feature type="domain" description="FecR protein" evidence="1">
    <location>
        <begin position="114"/>
        <end position="207"/>
    </location>
</feature>
<accession>A0A383RM12</accession>
<dbReference type="OrthoDB" id="1099576at2"/>
<dbReference type="AlphaFoldDB" id="A0A383RM12"/>
<keyword evidence="4" id="KW-1185">Reference proteome</keyword>
<proteinExistence type="predicted"/>
<dbReference type="Pfam" id="PF04773">
    <property type="entry name" value="FecR"/>
    <property type="match status" value="1"/>
</dbReference>
<dbReference type="InterPro" id="IPR012373">
    <property type="entry name" value="Ferrdict_sens_TM"/>
</dbReference>
<dbReference type="Pfam" id="PF16220">
    <property type="entry name" value="DUF4880"/>
    <property type="match status" value="1"/>
</dbReference>
<sequence length="322" mass="36162">MSVALPSPKVVKQAIQWMLRLREGGHNPTLQQQCEQWRDAHHEHELAWQRVISLHQDLNLRAVPGAGLALQALETSERRLHRRQALKLLSGIALAGSAAWLGKDLQVLDDWTSDYATGTGERRSFPLPDGSLLQLNTRSAADLAFDDRQRLIRLKHGELMLTCSAGQAQGRPLLVQTQDALLEGFDGRFVVRQDSDCTRVSVSHGKVAIHRPGNGPLQWISSGQQWRLDGQGAHLMTHEDMDAGAWAEGLIVTRDMRLADFIAEVGRYRPGYLGCSEEIAELRLSGVFRLADTDKLLALLPQTLPIRLRQHTRWWVRLERLA</sequence>
<protein>
    <submittedName>
        <fullName evidence="3">Protein FecR</fullName>
    </submittedName>
</protein>
<evidence type="ECO:0000313" key="3">
    <source>
        <dbReference type="EMBL" id="SYX87783.1"/>
    </source>
</evidence>